<feature type="binding site" evidence="13">
    <location>
        <position position="240"/>
    </location>
    <ligand>
        <name>Mg(2+)</name>
        <dbReference type="ChEBI" id="CHEBI:18420"/>
    </ligand>
</feature>
<dbReference type="Gene3D" id="3.90.850.10">
    <property type="entry name" value="Fumarylacetoacetase-like, C-terminal domain"/>
    <property type="match status" value="1"/>
</dbReference>
<evidence type="ECO:0000256" key="1">
    <source>
        <dbReference type="ARBA" id="ARBA00001913"/>
    </source>
</evidence>
<feature type="binding site" evidence="12">
    <location>
        <position position="227"/>
    </location>
    <ligand>
        <name>substrate</name>
    </ligand>
</feature>
<feature type="binding site" evidence="12">
    <location>
        <position position="126"/>
    </location>
    <ligand>
        <name>substrate</name>
    </ligand>
</feature>
<sequence length="398" mass="42324">MTWLDLPAGTGLGLDNLPYGVFSTTGTAPRTGVAIGDSVLDLAAATGDDVHATGSLNAFMARGPQAWAELRAQLTRWFTDEAHRRTVEPHLVPRSAVTLHLPVEVADYVDFYSSRHHAENLGRMFRPDSAPLTANWKHLPIGYHGRAGTVQVSGTPVVRPSGQRKPTDGAPVFGPSQRLDIEAEVGFVVGTPSELGRPVPLADFGEHVFGVCLVNDWSARDLQSWEYVPLGPFLGKSFLTSVSPWVVPLAALQAARVAPPARDVPLLPYLDDTDADPWGLDIAIEVRLNGQLVSCPPFDLMYWTPAQQLAHMTANGASLRTGDLFASGTVSGPARDQRGSFIELSWGGTEPITLADGSTRTFLTDGDTVTLTATAPGASGARIALGEVTGRVEPAPAP</sequence>
<dbReference type="SUPFAM" id="SSF56529">
    <property type="entry name" value="FAH"/>
    <property type="match status" value="1"/>
</dbReference>
<keyword evidence="17" id="KW-1185">Reference proteome</keyword>
<dbReference type="NCBIfam" id="TIGR01266">
    <property type="entry name" value="fum_ac_acetase"/>
    <property type="match status" value="1"/>
</dbReference>
<comment type="cofactor">
    <cofactor evidence="1 13">
        <name>Ca(2+)</name>
        <dbReference type="ChEBI" id="CHEBI:29108"/>
    </cofactor>
</comment>
<evidence type="ECO:0000256" key="3">
    <source>
        <dbReference type="ARBA" id="ARBA00004782"/>
    </source>
</evidence>
<comment type="pathway">
    <text evidence="3">Amino-acid degradation; L-phenylalanine degradation; acetoacetate and fumarate from L-phenylalanine: step 6/6.</text>
</comment>
<dbReference type="GO" id="GO:0004334">
    <property type="term" value="F:fumarylacetoacetase activity"/>
    <property type="evidence" value="ECO:0007669"/>
    <property type="project" value="UniProtKB-EC"/>
</dbReference>
<evidence type="ECO:0000256" key="2">
    <source>
        <dbReference type="ARBA" id="ARBA00001946"/>
    </source>
</evidence>
<evidence type="ECO:0000256" key="12">
    <source>
        <dbReference type="PIRSR" id="PIRSR605959-2"/>
    </source>
</evidence>
<accession>A0A1I0D6T0</accession>
<dbReference type="UniPathway" id="UPA00139">
    <property type="reaction ID" value="UER00341"/>
</dbReference>
<feature type="domain" description="Fumarylacetoacetase-like C-terminal" evidence="14">
    <location>
        <begin position="109"/>
        <end position="378"/>
    </location>
</feature>
<feature type="binding site" evidence="13">
    <location>
        <position position="216"/>
    </location>
    <ligand>
        <name>Ca(2+)</name>
        <dbReference type="ChEBI" id="CHEBI:29108"/>
    </ligand>
</feature>
<dbReference type="EC" id="3.7.1.2" evidence="4"/>
<feature type="domain" description="Fumarylacetoacetase N-terminal" evidence="15">
    <location>
        <begin position="16"/>
        <end position="102"/>
    </location>
</feature>
<dbReference type="GO" id="GO:0006559">
    <property type="term" value="P:L-phenylalanine catabolic process"/>
    <property type="evidence" value="ECO:0007669"/>
    <property type="project" value="UniProtKB-UniPathway"/>
</dbReference>
<dbReference type="GO" id="GO:1902000">
    <property type="term" value="P:homogentisate catabolic process"/>
    <property type="evidence" value="ECO:0007669"/>
    <property type="project" value="TreeGrafter"/>
</dbReference>
<dbReference type="Proteomes" id="UP000198507">
    <property type="component" value="Unassembled WGS sequence"/>
</dbReference>
<evidence type="ECO:0000256" key="10">
    <source>
        <dbReference type="ARBA" id="ARBA00023232"/>
    </source>
</evidence>
<dbReference type="Gene3D" id="2.30.30.230">
    <property type="entry name" value="Fumarylacetoacetase, N-terminal domain"/>
    <property type="match status" value="1"/>
</dbReference>
<evidence type="ECO:0000256" key="11">
    <source>
        <dbReference type="PIRSR" id="PIRSR605959-1"/>
    </source>
</evidence>
<dbReference type="Pfam" id="PF01557">
    <property type="entry name" value="FAA_hydrolase"/>
    <property type="match status" value="1"/>
</dbReference>
<dbReference type="AlphaFoldDB" id="A0A1I0D6T0"/>
<keyword evidence="5 13" id="KW-0479">Metal-binding</keyword>
<feature type="binding site" evidence="12">
    <location>
        <position position="112"/>
    </location>
    <ligand>
        <name>substrate</name>
    </ligand>
</feature>
<dbReference type="Pfam" id="PF09298">
    <property type="entry name" value="FAA_hydrolase_N"/>
    <property type="match status" value="1"/>
</dbReference>
<name>A0A1I0D6T0_9ACTN</name>
<dbReference type="GO" id="GO:0046872">
    <property type="term" value="F:metal ion binding"/>
    <property type="evidence" value="ECO:0007669"/>
    <property type="project" value="UniProtKB-KW"/>
</dbReference>
<feature type="binding site" evidence="13">
    <location>
        <position position="216"/>
    </location>
    <ligand>
        <name>Mg(2+)</name>
        <dbReference type="ChEBI" id="CHEBI:18420"/>
    </ligand>
</feature>
<keyword evidence="9" id="KW-0828">Tyrosine catabolism</keyword>
<dbReference type="PANTHER" id="PTHR43069:SF2">
    <property type="entry name" value="FUMARYLACETOACETASE"/>
    <property type="match status" value="1"/>
</dbReference>
<dbReference type="EMBL" id="FOIE01000003">
    <property type="protein sequence ID" value="SET27218.1"/>
    <property type="molecule type" value="Genomic_DNA"/>
</dbReference>
<feature type="binding site" evidence="13">
    <location>
        <position position="236"/>
    </location>
    <ligand>
        <name>Mg(2+)</name>
        <dbReference type="ChEBI" id="CHEBI:18420"/>
    </ligand>
</feature>
<dbReference type="SUPFAM" id="SSF63433">
    <property type="entry name" value="Fumarylacetoacetate hydrolase, FAH, N-terminal domain"/>
    <property type="match status" value="1"/>
</dbReference>
<dbReference type="FunFam" id="3.90.850.10:FF:000011">
    <property type="entry name" value="Fumarylacetoacetase"/>
    <property type="match status" value="1"/>
</dbReference>
<keyword evidence="8 13" id="KW-0460">Magnesium</keyword>
<evidence type="ECO:0000256" key="8">
    <source>
        <dbReference type="ARBA" id="ARBA00022842"/>
    </source>
</evidence>
<dbReference type="InterPro" id="IPR011234">
    <property type="entry name" value="Fumarylacetoacetase-like_C"/>
</dbReference>
<comment type="cofactor">
    <cofactor evidence="2 13">
        <name>Mg(2+)</name>
        <dbReference type="ChEBI" id="CHEBI:18420"/>
    </cofactor>
</comment>
<feature type="binding site" evidence="13">
    <location>
        <position position="182"/>
    </location>
    <ligand>
        <name>Ca(2+)</name>
        <dbReference type="ChEBI" id="CHEBI:29108"/>
    </ligand>
</feature>
<gene>
    <name evidence="16" type="ORF">SAMN04488546_1930</name>
</gene>
<dbReference type="InterPro" id="IPR015377">
    <property type="entry name" value="Fumarylacetoacetase_N"/>
</dbReference>
<dbReference type="OrthoDB" id="3766879at2"/>
<reference evidence="17" key="1">
    <citation type="submission" date="2016-10" db="EMBL/GenBank/DDBJ databases">
        <authorList>
            <person name="Varghese N."/>
            <person name="Submissions S."/>
        </authorList>
    </citation>
    <scope>NUCLEOTIDE SEQUENCE [LARGE SCALE GENOMIC DNA]</scope>
    <source>
        <strain evidence="17">DSM 44209</strain>
    </source>
</reference>
<feature type="binding site" evidence="12">
    <location>
        <position position="329"/>
    </location>
    <ligand>
        <name>substrate</name>
    </ligand>
</feature>
<keyword evidence="6 16" id="KW-0378">Hydrolase</keyword>
<feature type="binding site" evidence="13">
    <location>
        <position position="110"/>
    </location>
    <ligand>
        <name>Ca(2+)</name>
        <dbReference type="ChEBI" id="CHEBI:29108"/>
    </ligand>
</feature>
<dbReference type="InterPro" id="IPR036663">
    <property type="entry name" value="Fumarylacetoacetase_C_sf"/>
</dbReference>
<dbReference type="InterPro" id="IPR005959">
    <property type="entry name" value="Fumarylacetoacetase"/>
</dbReference>
<keyword evidence="10" id="KW-0585">Phenylalanine catabolism</keyword>
<evidence type="ECO:0000256" key="7">
    <source>
        <dbReference type="ARBA" id="ARBA00022837"/>
    </source>
</evidence>
<evidence type="ECO:0000256" key="6">
    <source>
        <dbReference type="ARBA" id="ARBA00022801"/>
    </source>
</evidence>
<feature type="binding site" evidence="13">
    <location>
        <position position="184"/>
    </location>
    <ligand>
        <name>Ca(2+)</name>
        <dbReference type="ChEBI" id="CHEBI:29108"/>
    </ligand>
</feature>
<proteinExistence type="predicted"/>
<evidence type="ECO:0000256" key="13">
    <source>
        <dbReference type="PIRSR" id="PIRSR605959-3"/>
    </source>
</evidence>
<dbReference type="PANTHER" id="PTHR43069">
    <property type="entry name" value="FUMARYLACETOACETASE"/>
    <property type="match status" value="1"/>
</dbReference>
<evidence type="ECO:0000256" key="4">
    <source>
        <dbReference type="ARBA" id="ARBA00012094"/>
    </source>
</evidence>
<dbReference type="InterPro" id="IPR036462">
    <property type="entry name" value="Fumarylacetoacetase_N_sf"/>
</dbReference>
<keyword evidence="7 13" id="KW-0106">Calcium</keyword>
<evidence type="ECO:0000313" key="17">
    <source>
        <dbReference type="Proteomes" id="UP000198507"/>
    </source>
</evidence>
<organism evidence="16 17">
    <name type="scientific">Geodermatophilus poikilotrophus</name>
    <dbReference type="NCBI Taxonomy" id="1333667"/>
    <lineage>
        <taxon>Bacteria</taxon>
        <taxon>Bacillati</taxon>
        <taxon>Actinomycetota</taxon>
        <taxon>Actinomycetes</taxon>
        <taxon>Geodermatophilales</taxon>
        <taxon>Geodermatophilaceae</taxon>
        <taxon>Geodermatophilus</taxon>
    </lineage>
</organism>
<dbReference type="RefSeq" id="WP_091442838.1">
    <property type="nucleotide sequence ID" value="NZ_FOIE01000003.1"/>
</dbReference>
<evidence type="ECO:0000259" key="14">
    <source>
        <dbReference type="Pfam" id="PF01557"/>
    </source>
</evidence>
<evidence type="ECO:0000313" key="16">
    <source>
        <dbReference type="EMBL" id="SET27218.1"/>
    </source>
</evidence>
<dbReference type="GO" id="GO:0006572">
    <property type="term" value="P:L-tyrosine catabolic process"/>
    <property type="evidence" value="ECO:0007669"/>
    <property type="project" value="UniProtKB-KW"/>
</dbReference>
<feature type="binding site" evidence="12">
    <location>
        <position position="223"/>
    </location>
    <ligand>
        <name>substrate</name>
    </ligand>
</feature>
<evidence type="ECO:0000256" key="5">
    <source>
        <dbReference type="ARBA" id="ARBA00022723"/>
    </source>
</evidence>
<protein>
    <recommendedName>
        <fullName evidence="4">fumarylacetoacetase</fullName>
        <ecNumber evidence="4">3.7.1.2</ecNumber>
    </recommendedName>
</protein>
<feature type="active site" description="Proton acceptor" evidence="11">
    <location>
        <position position="117"/>
    </location>
</feature>
<evidence type="ECO:0000259" key="15">
    <source>
        <dbReference type="Pfam" id="PF09298"/>
    </source>
</evidence>
<evidence type="ECO:0000256" key="9">
    <source>
        <dbReference type="ARBA" id="ARBA00022878"/>
    </source>
</evidence>